<dbReference type="InterPro" id="IPR041938">
    <property type="entry name" value="Hist-Lys_N-MTase_N"/>
</dbReference>
<feature type="compositionally biased region" description="Acidic residues" evidence="13">
    <location>
        <begin position="831"/>
        <end position="840"/>
    </location>
</feature>
<evidence type="ECO:0000256" key="10">
    <source>
        <dbReference type="ARBA" id="ARBA00023015"/>
    </source>
</evidence>
<keyword evidence="6" id="KW-0489">Methyltransferase</keyword>
<dbReference type="PANTHER" id="PTHR12977">
    <property type="entry name" value="SUPPRESSOR OF VARIEGATION 4-20-RELATED"/>
    <property type="match status" value="1"/>
</dbReference>
<organism evidence="15 16">
    <name type="scientific">Orchesella dallaii</name>
    <dbReference type="NCBI Taxonomy" id="48710"/>
    <lineage>
        <taxon>Eukaryota</taxon>
        <taxon>Metazoa</taxon>
        <taxon>Ecdysozoa</taxon>
        <taxon>Arthropoda</taxon>
        <taxon>Hexapoda</taxon>
        <taxon>Collembola</taxon>
        <taxon>Entomobryomorpha</taxon>
        <taxon>Entomobryoidea</taxon>
        <taxon>Orchesellidae</taxon>
        <taxon>Orchesellinae</taxon>
        <taxon>Orchesella</taxon>
    </lineage>
</organism>
<feature type="region of interest" description="Disordered" evidence="13">
    <location>
        <begin position="693"/>
        <end position="723"/>
    </location>
</feature>
<keyword evidence="8" id="KW-0949">S-adenosyl-L-methionine</keyword>
<feature type="compositionally biased region" description="Acidic residues" evidence="13">
    <location>
        <begin position="740"/>
        <end position="749"/>
    </location>
</feature>
<dbReference type="Pfam" id="PF00856">
    <property type="entry name" value="SET"/>
    <property type="match status" value="1"/>
</dbReference>
<keyword evidence="16" id="KW-1185">Reference proteome</keyword>
<evidence type="ECO:0000256" key="11">
    <source>
        <dbReference type="ARBA" id="ARBA00023163"/>
    </source>
</evidence>
<keyword evidence="11" id="KW-0804">Transcription</keyword>
<dbReference type="Gene3D" id="1.10.10.1700">
    <property type="entry name" value="Histone-lysine N-methyltransferase"/>
    <property type="match status" value="1"/>
</dbReference>
<keyword evidence="10" id="KW-0805">Transcription regulation</keyword>
<proteinExistence type="predicted"/>
<feature type="compositionally biased region" description="Polar residues" evidence="13">
    <location>
        <begin position="699"/>
        <end position="716"/>
    </location>
</feature>
<dbReference type="PROSITE" id="PS51570">
    <property type="entry name" value="SAM_MT43_SUVAR420_2"/>
    <property type="match status" value="1"/>
</dbReference>
<name>A0ABP1R6K2_9HEXA</name>
<feature type="compositionally biased region" description="Basic residues" evidence="13">
    <location>
        <begin position="810"/>
        <end position="826"/>
    </location>
</feature>
<dbReference type="InterPro" id="IPR001214">
    <property type="entry name" value="SET_dom"/>
</dbReference>
<dbReference type="SUPFAM" id="SSF82199">
    <property type="entry name" value="SET domain"/>
    <property type="match status" value="1"/>
</dbReference>
<evidence type="ECO:0000256" key="7">
    <source>
        <dbReference type="ARBA" id="ARBA00022679"/>
    </source>
</evidence>
<dbReference type="InterPro" id="IPR025790">
    <property type="entry name" value="Suv4-20_animal"/>
</dbReference>
<evidence type="ECO:0000256" key="3">
    <source>
        <dbReference type="ARBA" id="ARBA00012188"/>
    </source>
</evidence>
<dbReference type="PROSITE" id="PS50280">
    <property type="entry name" value="SET"/>
    <property type="match status" value="1"/>
</dbReference>
<feature type="region of interest" description="Disordered" evidence="13">
    <location>
        <begin position="791"/>
        <end position="866"/>
    </location>
</feature>
<dbReference type="EMBL" id="CAXLJM020000062">
    <property type="protein sequence ID" value="CAL8119896.1"/>
    <property type="molecule type" value="Genomic_DNA"/>
</dbReference>
<evidence type="ECO:0000256" key="6">
    <source>
        <dbReference type="ARBA" id="ARBA00022603"/>
    </source>
</evidence>
<gene>
    <name evidence="15" type="ORF">ODALV1_LOCUS18761</name>
</gene>
<keyword evidence="9" id="KW-0156">Chromatin regulator</keyword>
<keyword evidence="5" id="KW-0678">Repressor</keyword>
<feature type="compositionally biased region" description="Polar residues" evidence="13">
    <location>
        <begin position="477"/>
        <end position="487"/>
    </location>
</feature>
<accession>A0ABP1R6K2</accession>
<evidence type="ECO:0000313" key="15">
    <source>
        <dbReference type="EMBL" id="CAL8119896.1"/>
    </source>
</evidence>
<feature type="compositionally biased region" description="Low complexity" evidence="13">
    <location>
        <begin position="627"/>
        <end position="638"/>
    </location>
</feature>
<sequence>MVAATAGLQFARNMHMQQPASQQQQTASSPTSSSEPPPVSMSISEMGSSGSTSSISSSHNNTATTTNNVSSTSSPDASSNSSVAENDSAATTVISASATSTTNASSLPSSSSHKDKANLPHNKYGMTPKELSENDDAASALILDPYLGFTTHKMNTRFRPPYSKALRAVELRQVVERFVEHQDYEKAYNELRNGNWLKKYVCSKGKDQQESLKEHILRYLRVFDKKSGFKIEPCFRYSLEEKKGAKISATRKWSKNDTITLLVGCLAELSEEEEAQLLHPGKNDFSIMYSCRKNCAQLWLGPAAYINHDCRANCKFVATGRETACIKVLRDIEEGDEITCFYGEDFFGDRNRNCECITCERRGTGAFAKEKEEDTASGREEKGYRLRETDNRLNRKKTSGEEKADAAGNTGNSNCGSISRPRPPPGELTSQPCTLTRRRRGKPEEIVKVPPVTNNTQGKLETVKNTKAVLRSDPKRTQSSQNISTKPCLSRRQAAAPLPQVSHGIILSDDSVSNSSTSSNHSDSGVDCASSVSSSSRRSFTIDRPATATNRVPVSTSTRGQPSSGIMLRSSRVLREPKKISEPATSTSSTSHCVQFEDAPNTASKTRRSSSSSSNSPTGVPIPNCQSKVTAVSSSTSKPEALIRRSSDTSSSSAASCSLVPSQIRSFRLPPLRMTFRMKRSAVLDEVFESASKGCPELPSSSSTHSTATVPTNPGKSNAAAAASAATSTTIHCTSLSSLEDTEEEEDSEFTGLSESHPCYEILNFQGSSPLGSPKYNGPTFTLPTLKEVETEASVGGSGGGSTSTTGNYHPRKRSKKRKRKHKSRGKEKEEEIEDIEEPQPTEGGGDGTDHHWDSTSSRTTTLLSCPTRSPTLQLVDFSSTGGGAVNGVTLNSGSSKTKRIRLKIVDE</sequence>
<feature type="compositionally biased region" description="Low complexity" evidence="13">
    <location>
        <begin position="98"/>
        <end position="111"/>
    </location>
</feature>
<feature type="domain" description="SET" evidence="14">
    <location>
        <begin position="231"/>
        <end position="343"/>
    </location>
</feature>
<protein>
    <recommendedName>
        <fullName evidence="3">[histone H4]-N-methyl-L-lysine(20) N-methyltransferase</fullName>
        <ecNumber evidence="3">2.1.1.362</ecNumber>
    </recommendedName>
</protein>
<keyword evidence="4" id="KW-0158">Chromosome</keyword>
<dbReference type="Gene3D" id="2.170.270.10">
    <property type="entry name" value="SET domain"/>
    <property type="match status" value="1"/>
</dbReference>
<feature type="region of interest" description="Disordered" evidence="13">
    <location>
        <begin position="98"/>
        <end position="130"/>
    </location>
</feature>
<dbReference type="InterPro" id="IPR046341">
    <property type="entry name" value="SET_dom_sf"/>
</dbReference>
<evidence type="ECO:0000256" key="4">
    <source>
        <dbReference type="ARBA" id="ARBA00022454"/>
    </source>
</evidence>
<comment type="caution">
    <text evidence="15">The sequence shown here is derived from an EMBL/GenBank/DDBJ whole genome shotgun (WGS) entry which is preliminary data.</text>
</comment>
<feature type="compositionally biased region" description="Basic and acidic residues" evidence="13">
    <location>
        <begin position="368"/>
        <end position="405"/>
    </location>
</feature>
<comment type="subcellular location">
    <subcellularLocation>
        <location evidence="2">Chromosome</location>
    </subcellularLocation>
    <subcellularLocation>
        <location evidence="1">Nucleus</location>
    </subcellularLocation>
</comment>
<feature type="compositionally biased region" description="Low complexity" evidence="13">
    <location>
        <begin position="508"/>
        <end position="539"/>
    </location>
</feature>
<dbReference type="SMART" id="SM00317">
    <property type="entry name" value="SET"/>
    <property type="match status" value="1"/>
</dbReference>
<dbReference type="PANTHER" id="PTHR12977:SF4">
    <property type="entry name" value="HISTONE-LYSINE N-METHYLTRANSFERASE KMT5B"/>
    <property type="match status" value="1"/>
</dbReference>
<feature type="compositionally biased region" description="Polar residues" evidence="13">
    <location>
        <begin position="452"/>
        <end position="465"/>
    </location>
</feature>
<feature type="region of interest" description="Disordered" evidence="13">
    <location>
        <begin position="368"/>
        <end position="655"/>
    </location>
</feature>
<evidence type="ECO:0000256" key="8">
    <source>
        <dbReference type="ARBA" id="ARBA00022691"/>
    </source>
</evidence>
<feature type="compositionally biased region" description="Polar residues" evidence="13">
    <location>
        <begin position="547"/>
        <end position="564"/>
    </location>
</feature>
<evidence type="ECO:0000313" key="16">
    <source>
        <dbReference type="Proteomes" id="UP001642540"/>
    </source>
</evidence>
<evidence type="ECO:0000256" key="2">
    <source>
        <dbReference type="ARBA" id="ARBA00004286"/>
    </source>
</evidence>
<keyword evidence="7" id="KW-0808">Transferase</keyword>
<evidence type="ECO:0000256" key="12">
    <source>
        <dbReference type="ARBA" id="ARBA00023242"/>
    </source>
</evidence>
<feature type="compositionally biased region" description="Low complexity" evidence="13">
    <location>
        <begin position="16"/>
        <end position="86"/>
    </location>
</feature>
<dbReference type="Proteomes" id="UP001642540">
    <property type="component" value="Unassembled WGS sequence"/>
</dbReference>
<evidence type="ECO:0000256" key="1">
    <source>
        <dbReference type="ARBA" id="ARBA00004123"/>
    </source>
</evidence>
<evidence type="ECO:0000259" key="14">
    <source>
        <dbReference type="PROSITE" id="PS50280"/>
    </source>
</evidence>
<feature type="compositionally biased region" description="Low complexity" evidence="13">
    <location>
        <begin position="855"/>
        <end position="866"/>
    </location>
</feature>
<feature type="region of interest" description="Disordered" evidence="13">
    <location>
        <begin position="1"/>
        <end position="86"/>
    </location>
</feature>
<keyword evidence="12" id="KW-0539">Nucleus</keyword>
<evidence type="ECO:0000256" key="9">
    <source>
        <dbReference type="ARBA" id="ARBA00022853"/>
    </source>
</evidence>
<dbReference type="EC" id="2.1.1.362" evidence="3"/>
<feature type="region of interest" description="Disordered" evidence="13">
    <location>
        <begin position="735"/>
        <end position="755"/>
    </location>
</feature>
<reference evidence="15 16" key="1">
    <citation type="submission" date="2024-08" db="EMBL/GenBank/DDBJ databases">
        <authorList>
            <person name="Cucini C."/>
            <person name="Frati F."/>
        </authorList>
    </citation>
    <scope>NUCLEOTIDE SEQUENCE [LARGE SCALE GENOMIC DNA]</scope>
</reference>
<evidence type="ECO:0000256" key="13">
    <source>
        <dbReference type="SAM" id="MobiDB-lite"/>
    </source>
</evidence>
<dbReference type="InterPro" id="IPR039977">
    <property type="entry name" value="Suv4-20/Set9"/>
</dbReference>
<evidence type="ECO:0000256" key="5">
    <source>
        <dbReference type="ARBA" id="ARBA00022491"/>
    </source>
</evidence>
<feature type="compositionally biased region" description="Polar residues" evidence="13">
    <location>
        <begin position="583"/>
        <end position="593"/>
    </location>
</feature>